<sequence>MIKQPAKSKSRAPIAGGKCGSLTTVSYEEDAQSETSNSAEFYLLEGSSVKEYRFQELRLESHIAHPLRTSIICLKVAQ</sequence>
<proteinExistence type="predicted"/>
<organism evidence="1 2">
    <name type="scientific">Plasmopara halstedii</name>
    <name type="common">Downy mildew of sunflower</name>
    <dbReference type="NCBI Taxonomy" id="4781"/>
    <lineage>
        <taxon>Eukaryota</taxon>
        <taxon>Sar</taxon>
        <taxon>Stramenopiles</taxon>
        <taxon>Oomycota</taxon>
        <taxon>Peronosporomycetes</taxon>
        <taxon>Peronosporales</taxon>
        <taxon>Peronosporaceae</taxon>
        <taxon>Plasmopara</taxon>
    </lineage>
</organism>
<dbReference type="GeneID" id="36399972"/>
<keyword evidence="2" id="KW-1185">Reference proteome</keyword>
<dbReference type="Proteomes" id="UP000054928">
    <property type="component" value="Unassembled WGS sequence"/>
</dbReference>
<dbReference type="AlphaFoldDB" id="A0A0N7L403"/>
<evidence type="ECO:0000313" key="1">
    <source>
        <dbReference type="EMBL" id="CEG37315.1"/>
    </source>
</evidence>
<dbReference type="RefSeq" id="XP_024573684.1">
    <property type="nucleotide sequence ID" value="XM_024722627.1"/>
</dbReference>
<protein>
    <submittedName>
        <fullName evidence="1">Uncharacterized protein</fullName>
    </submittedName>
</protein>
<accession>A0A0N7L403</accession>
<dbReference type="EMBL" id="CCYD01000286">
    <property type="protein sequence ID" value="CEG37315.1"/>
    <property type="molecule type" value="Genomic_DNA"/>
</dbReference>
<evidence type="ECO:0000313" key="2">
    <source>
        <dbReference type="Proteomes" id="UP000054928"/>
    </source>
</evidence>
<reference evidence="2" key="1">
    <citation type="submission" date="2014-09" db="EMBL/GenBank/DDBJ databases">
        <authorList>
            <person name="Sharma Rahul"/>
            <person name="Thines Marco"/>
        </authorList>
    </citation>
    <scope>NUCLEOTIDE SEQUENCE [LARGE SCALE GENOMIC DNA]</scope>
</reference>
<name>A0A0N7L403_PLAHL</name>